<dbReference type="InterPro" id="IPR013520">
    <property type="entry name" value="Ribonucl_H"/>
</dbReference>
<dbReference type="eggNOG" id="KOG2248">
    <property type="taxonomic scope" value="Eukaryota"/>
</dbReference>
<dbReference type="GO" id="GO:0005634">
    <property type="term" value="C:nucleus"/>
    <property type="evidence" value="ECO:0007669"/>
    <property type="project" value="UniProtKB-SubCell"/>
</dbReference>
<sequence>MSKNALIRPVDLTSQPAPYQERNKILHKLLELMQRLRPNTKGNLEKLAIYMESCVAKKSPSGQSYRFNMSVLFRDLNKAKGDFYQIKIAGKSVLKRKIGDQVTNIGDADPNITVPQIMEKLNKLIHDKKSLVDNGYIMDVFDYPSVEIVSTHVSCDRCNMKFEKKKIMEKTLCKYHILKKQYDRETKTTTYPCCGESSTSTSLMRLGCKTHLHHVFRGSTYSELREISVFTSTETIDGDSNVLALDCEMAFTSKGYEMIRLTIVDFFTSQILLDEIVKPLGEVIDLNTLFSGVRDDDFINSISYEELVGRILNKALINRNSILIGHGLENDLNVMRITHKKIIDTAIIFQKGKFKTSLKNLSFEYLSRRIQTGEHDSSEDAIATMDIVKKKIGMSLTKRDWH</sequence>
<protein>
    <recommendedName>
        <fullName evidence="11">RNA exonuclease 3</fullName>
    </recommendedName>
</protein>
<keyword evidence="6" id="KW-0540">Nuclease</keyword>
<dbReference type="STRING" id="1071380.I2H3E1"/>
<comment type="similarity">
    <text evidence="3">Belongs to the REXO1/REXO3 family.</text>
</comment>
<gene>
    <name evidence="13" type="primary">TBLA0D03960</name>
    <name evidence="13" type="ORF">TBLA_0D03960</name>
</gene>
<dbReference type="EMBL" id="HE806319">
    <property type="protein sequence ID" value="CCH60893.1"/>
    <property type="molecule type" value="Genomic_DNA"/>
</dbReference>
<dbReference type="RefSeq" id="XP_004180412.1">
    <property type="nucleotide sequence ID" value="XM_004180364.1"/>
</dbReference>
<dbReference type="Proteomes" id="UP000002866">
    <property type="component" value="Chromosome 4"/>
</dbReference>
<dbReference type="FunCoup" id="I2H3E1">
    <property type="interactions" value="102"/>
</dbReference>
<dbReference type="SMART" id="SM00479">
    <property type="entry name" value="EXOIII"/>
    <property type="match status" value="1"/>
</dbReference>
<dbReference type="SUPFAM" id="SSF53098">
    <property type="entry name" value="Ribonuclease H-like"/>
    <property type="match status" value="1"/>
</dbReference>
<keyword evidence="9" id="KW-0539">Nucleus</keyword>
<evidence type="ECO:0000256" key="10">
    <source>
        <dbReference type="ARBA" id="ARBA00037201"/>
    </source>
</evidence>
<evidence type="ECO:0000256" key="3">
    <source>
        <dbReference type="ARBA" id="ARBA00006357"/>
    </source>
</evidence>
<dbReference type="FunFam" id="3.30.420.10:FF:000031">
    <property type="entry name" value="RNA exonuclease 1"/>
    <property type="match status" value="1"/>
</dbReference>
<proteinExistence type="inferred from homology"/>
<dbReference type="GeneID" id="14495929"/>
<dbReference type="PANTHER" id="PTHR12801">
    <property type="entry name" value="RNA EXONUCLEASE REXO1 / RECO3 FAMILY MEMBER-RELATED"/>
    <property type="match status" value="1"/>
</dbReference>
<keyword evidence="14" id="KW-1185">Reference proteome</keyword>
<evidence type="ECO:0000313" key="13">
    <source>
        <dbReference type="EMBL" id="CCH60893.1"/>
    </source>
</evidence>
<name>I2H3E1_HENB6</name>
<dbReference type="GO" id="GO:0000467">
    <property type="term" value="P:exonucleolytic trimming to generate mature 3'-end of 5.8S rRNA from tricistronic rRNA transcript (SSU-rRNA, 5.8S rRNA, LSU-rRNA)"/>
    <property type="evidence" value="ECO:0007669"/>
    <property type="project" value="EnsemblFungi"/>
</dbReference>
<dbReference type="InterPro" id="IPR034922">
    <property type="entry name" value="REX1-like_exo"/>
</dbReference>
<dbReference type="InParanoid" id="I2H3E1"/>
<evidence type="ECO:0000313" key="14">
    <source>
        <dbReference type="Proteomes" id="UP000002866"/>
    </source>
</evidence>
<dbReference type="GO" id="GO:0005737">
    <property type="term" value="C:cytoplasm"/>
    <property type="evidence" value="ECO:0007669"/>
    <property type="project" value="UniProtKB-SubCell"/>
</dbReference>
<dbReference type="InterPro" id="IPR047021">
    <property type="entry name" value="REXO1/3/4-like"/>
</dbReference>
<evidence type="ECO:0000256" key="4">
    <source>
        <dbReference type="ARBA" id="ARBA00022490"/>
    </source>
</evidence>
<evidence type="ECO:0000256" key="8">
    <source>
        <dbReference type="ARBA" id="ARBA00022839"/>
    </source>
</evidence>
<evidence type="ECO:0000256" key="11">
    <source>
        <dbReference type="ARBA" id="ARBA00039985"/>
    </source>
</evidence>
<accession>I2H3E1</accession>
<dbReference type="CDD" id="cd06145">
    <property type="entry name" value="REX1_like"/>
    <property type="match status" value="1"/>
</dbReference>
<dbReference type="GO" id="GO:0034476">
    <property type="term" value="P:U5 snRNA 3'-end processing"/>
    <property type="evidence" value="ECO:0007669"/>
    <property type="project" value="EnsemblFungi"/>
</dbReference>
<dbReference type="KEGG" id="tbl:TBLA_0D03960"/>
<keyword evidence="8" id="KW-0269">Exonuclease</keyword>
<keyword evidence="7" id="KW-0378">Hydrolase</keyword>
<dbReference type="GO" id="GO:0003676">
    <property type="term" value="F:nucleic acid binding"/>
    <property type="evidence" value="ECO:0007669"/>
    <property type="project" value="InterPro"/>
</dbReference>
<evidence type="ECO:0000256" key="6">
    <source>
        <dbReference type="ARBA" id="ARBA00022722"/>
    </source>
</evidence>
<comment type="subcellular location">
    <subcellularLocation>
        <location evidence="2">Cytoplasm</location>
    </subcellularLocation>
    <subcellularLocation>
        <location evidence="1">Nucleus</location>
    </subcellularLocation>
</comment>
<dbReference type="PANTHER" id="PTHR12801:SF118">
    <property type="entry name" value="RNA EXONUCLEASE 3"/>
    <property type="match status" value="1"/>
</dbReference>
<dbReference type="AlphaFoldDB" id="I2H3E1"/>
<dbReference type="OrthoDB" id="3996471at2759"/>
<evidence type="ECO:0000259" key="12">
    <source>
        <dbReference type="SMART" id="SM00479"/>
    </source>
</evidence>
<evidence type="ECO:0000256" key="2">
    <source>
        <dbReference type="ARBA" id="ARBA00004496"/>
    </source>
</evidence>
<dbReference type="Gene3D" id="3.30.420.10">
    <property type="entry name" value="Ribonuclease H-like superfamily/Ribonuclease H"/>
    <property type="match status" value="1"/>
</dbReference>
<dbReference type="HOGENOM" id="CLU_022453_5_4_1"/>
<dbReference type="OMA" id="IDCEMGF"/>
<dbReference type="GO" id="GO:0043628">
    <property type="term" value="P:regulatory ncRNA 3'-end processing"/>
    <property type="evidence" value="ECO:0007669"/>
    <property type="project" value="EnsemblFungi"/>
</dbReference>
<dbReference type="InterPro" id="IPR036397">
    <property type="entry name" value="RNaseH_sf"/>
</dbReference>
<evidence type="ECO:0000256" key="1">
    <source>
        <dbReference type="ARBA" id="ARBA00004123"/>
    </source>
</evidence>
<dbReference type="GO" id="GO:0000175">
    <property type="term" value="F:3'-5'-RNA exonuclease activity"/>
    <property type="evidence" value="ECO:0007669"/>
    <property type="project" value="EnsemblFungi"/>
</dbReference>
<evidence type="ECO:0000256" key="7">
    <source>
        <dbReference type="ARBA" id="ARBA00022801"/>
    </source>
</evidence>
<keyword evidence="5" id="KW-0698">rRNA processing</keyword>
<reference evidence="13 14" key="1">
    <citation type="journal article" date="2011" name="Proc. Natl. Acad. Sci. U.S.A.">
        <title>Evolutionary erosion of yeast sex chromosomes by mating-type switching accidents.</title>
        <authorList>
            <person name="Gordon J.L."/>
            <person name="Armisen D."/>
            <person name="Proux-Wera E."/>
            <person name="Oheigeartaigh S.S."/>
            <person name="Byrne K.P."/>
            <person name="Wolfe K.H."/>
        </authorList>
    </citation>
    <scope>NUCLEOTIDE SEQUENCE [LARGE SCALE GENOMIC DNA]</scope>
    <source>
        <strain evidence="14">ATCC 34711 / CBS 6284 / DSM 70876 / NBRC 10599 / NRRL Y-10934 / UCD 77-7</strain>
    </source>
</reference>
<comment type="function">
    <text evidence="10">3' to 5' exoribonuclease required for proper 3' end maturation of MRP RNA and of the U5L snRNA.</text>
</comment>
<evidence type="ECO:0000256" key="5">
    <source>
        <dbReference type="ARBA" id="ARBA00022552"/>
    </source>
</evidence>
<keyword evidence="4" id="KW-0963">Cytoplasm</keyword>
<evidence type="ECO:0000256" key="9">
    <source>
        <dbReference type="ARBA" id="ARBA00023242"/>
    </source>
</evidence>
<organism evidence="13 14">
    <name type="scientific">Henningerozyma blattae (strain ATCC 34711 / CBS 6284 / DSM 70876 / NBRC 10599 / NRRL Y-10934 / UCD 77-7)</name>
    <name type="common">Yeast</name>
    <name type="synonym">Tetrapisispora blattae</name>
    <dbReference type="NCBI Taxonomy" id="1071380"/>
    <lineage>
        <taxon>Eukaryota</taxon>
        <taxon>Fungi</taxon>
        <taxon>Dikarya</taxon>
        <taxon>Ascomycota</taxon>
        <taxon>Saccharomycotina</taxon>
        <taxon>Saccharomycetes</taxon>
        <taxon>Saccharomycetales</taxon>
        <taxon>Saccharomycetaceae</taxon>
        <taxon>Henningerozyma</taxon>
    </lineage>
</organism>
<dbReference type="InterPro" id="IPR012337">
    <property type="entry name" value="RNaseH-like_sf"/>
</dbReference>
<feature type="domain" description="Exonuclease" evidence="12">
    <location>
        <begin position="241"/>
        <end position="397"/>
    </location>
</feature>